<dbReference type="OrthoDB" id="1677536at2759"/>
<reference evidence="6 7" key="1">
    <citation type="submission" date="2016-03" db="EMBL/GenBank/DDBJ databases">
        <title>Whole genome sequencing of Grifola frondosa 9006-11.</title>
        <authorList>
            <person name="Min B."/>
            <person name="Park H."/>
            <person name="Kim J.-G."/>
            <person name="Cho H."/>
            <person name="Oh Y.-L."/>
            <person name="Kong W.-S."/>
            <person name="Choi I.-G."/>
        </authorList>
    </citation>
    <scope>NUCLEOTIDE SEQUENCE [LARGE SCALE GENOMIC DNA]</scope>
    <source>
        <strain evidence="6 7">9006-11</strain>
    </source>
</reference>
<dbReference type="GO" id="GO:0006412">
    <property type="term" value="P:translation"/>
    <property type="evidence" value="ECO:0007669"/>
    <property type="project" value="InterPro"/>
</dbReference>
<evidence type="ECO:0000256" key="3">
    <source>
        <dbReference type="ARBA" id="ARBA00023274"/>
    </source>
</evidence>
<dbReference type="SUPFAM" id="SSF53137">
    <property type="entry name" value="Translational machinery components"/>
    <property type="match status" value="1"/>
</dbReference>
<dbReference type="Gene3D" id="3.30.420.80">
    <property type="entry name" value="Ribosomal protein S11"/>
    <property type="match status" value="1"/>
</dbReference>
<feature type="region of interest" description="Disordered" evidence="5">
    <location>
        <begin position="1"/>
        <end position="28"/>
    </location>
</feature>
<proteinExistence type="inferred from homology"/>
<dbReference type="GO" id="GO:0003735">
    <property type="term" value="F:structural constituent of ribosome"/>
    <property type="evidence" value="ECO:0007669"/>
    <property type="project" value="InterPro"/>
</dbReference>
<protein>
    <submittedName>
        <fullName evidence="6">40S ribosomal protein S14</fullName>
    </submittedName>
</protein>
<feature type="compositionally biased region" description="Basic residues" evidence="5">
    <location>
        <begin position="120"/>
        <end position="129"/>
    </location>
</feature>
<feature type="region of interest" description="Disordered" evidence="5">
    <location>
        <begin position="105"/>
        <end position="129"/>
    </location>
</feature>
<dbReference type="EMBL" id="LUGG01000002">
    <property type="protein sequence ID" value="OBZ77496.1"/>
    <property type="molecule type" value="Genomic_DNA"/>
</dbReference>
<dbReference type="GO" id="GO:0005840">
    <property type="term" value="C:ribosome"/>
    <property type="evidence" value="ECO:0007669"/>
    <property type="project" value="UniProtKB-KW"/>
</dbReference>
<dbReference type="InterPro" id="IPR036967">
    <property type="entry name" value="Ribosomal_uS11_sf"/>
</dbReference>
<dbReference type="PROSITE" id="PS00054">
    <property type="entry name" value="RIBOSOMAL_S11"/>
    <property type="match status" value="1"/>
</dbReference>
<dbReference type="GO" id="GO:1990904">
    <property type="term" value="C:ribonucleoprotein complex"/>
    <property type="evidence" value="ECO:0007669"/>
    <property type="project" value="UniProtKB-KW"/>
</dbReference>
<evidence type="ECO:0000256" key="5">
    <source>
        <dbReference type="SAM" id="MobiDB-lite"/>
    </source>
</evidence>
<keyword evidence="3 4" id="KW-0687">Ribonucleoprotein</keyword>
<name>A0A1C7MM34_GRIFR</name>
<sequence>MPPKKVKAPKEDTSSHSVPKSRRASSFLETISRVTGGMKVKADRDESSPYAAMLAAQDVATRCREVGITALHVKLRATGGTGTKTPGPGAQSALRALARSGMSIGRIEDVTPIPTDSTRRKGGRRGRRL</sequence>
<dbReference type="OMA" id="KWGVAHI"/>
<accession>A0A1C7MM34</accession>
<dbReference type="InterPro" id="IPR018102">
    <property type="entry name" value="Ribosomal_uS11_CS"/>
</dbReference>
<evidence type="ECO:0000256" key="4">
    <source>
        <dbReference type="RuleBase" id="RU003629"/>
    </source>
</evidence>
<gene>
    <name evidence="6" type="primary">rps14</name>
    <name evidence="6" type="ORF">A0H81_01977</name>
</gene>
<comment type="similarity">
    <text evidence="1 4">Belongs to the universal ribosomal protein uS11 family.</text>
</comment>
<dbReference type="InterPro" id="IPR001971">
    <property type="entry name" value="Ribosomal_uS11"/>
</dbReference>
<dbReference type="Proteomes" id="UP000092993">
    <property type="component" value="Unassembled WGS sequence"/>
</dbReference>
<evidence type="ECO:0000256" key="2">
    <source>
        <dbReference type="ARBA" id="ARBA00022980"/>
    </source>
</evidence>
<keyword evidence="7" id="KW-1185">Reference proteome</keyword>
<organism evidence="6 7">
    <name type="scientific">Grifola frondosa</name>
    <name type="common">Maitake</name>
    <name type="synonym">Polyporus frondosus</name>
    <dbReference type="NCBI Taxonomy" id="5627"/>
    <lineage>
        <taxon>Eukaryota</taxon>
        <taxon>Fungi</taxon>
        <taxon>Dikarya</taxon>
        <taxon>Basidiomycota</taxon>
        <taxon>Agaricomycotina</taxon>
        <taxon>Agaricomycetes</taxon>
        <taxon>Polyporales</taxon>
        <taxon>Grifolaceae</taxon>
        <taxon>Grifola</taxon>
    </lineage>
</organism>
<evidence type="ECO:0000313" key="6">
    <source>
        <dbReference type="EMBL" id="OBZ77496.1"/>
    </source>
</evidence>
<dbReference type="PANTHER" id="PTHR11759">
    <property type="entry name" value="40S RIBOSOMAL PROTEIN S14/30S RIBOSOMAL PROTEIN S11"/>
    <property type="match status" value="1"/>
</dbReference>
<dbReference type="AlphaFoldDB" id="A0A1C7MM34"/>
<dbReference type="FunFam" id="3.30.420.80:FF:000002">
    <property type="entry name" value="40S ribosomal protein S14"/>
    <property type="match status" value="1"/>
</dbReference>
<evidence type="ECO:0000313" key="7">
    <source>
        <dbReference type="Proteomes" id="UP000092993"/>
    </source>
</evidence>
<evidence type="ECO:0000256" key="1">
    <source>
        <dbReference type="ARBA" id="ARBA00006194"/>
    </source>
</evidence>
<dbReference type="STRING" id="5627.A0A1C7MM34"/>
<comment type="caution">
    <text evidence="6">The sequence shown here is derived from an EMBL/GenBank/DDBJ whole genome shotgun (WGS) entry which is preliminary data.</text>
</comment>
<keyword evidence="2 4" id="KW-0689">Ribosomal protein</keyword>
<dbReference type="HAMAP" id="MF_01310">
    <property type="entry name" value="Ribosomal_uS11"/>
    <property type="match status" value="1"/>
</dbReference>
<dbReference type="Pfam" id="PF00411">
    <property type="entry name" value="Ribosomal_S11"/>
    <property type="match status" value="1"/>
</dbReference>